<evidence type="ECO:0000313" key="3">
    <source>
        <dbReference type="EMBL" id="UYM03429.1"/>
    </source>
</evidence>
<accession>A0AA46TDR3</accession>
<keyword evidence="2" id="KW-0560">Oxidoreductase</keyword>
<dbReference type="Proteomes" id="UP001164390">
    <property type="component" value="Chromosome"/>
</dbReference>
<dbReference type="PANTHER" id="PTHR43639">
    <property type="entry name" value="OXIDOREDUCTASE, SHORT-CHAIN DEHYDROGENASE/REDUCTASE FAMILY (AFU_ORTHOLOGUE AFUA_5G02870)"/>
    <property type="match status" value="1"/>
</dbReference>
<gene>
    <name evidence="3" type="ORF">L0C25_12765</name>
</gene>
<name>A0AA46TDR3_9ACTN</name>
<evidence type="ECO:0000313" key="4">
    <source>
        <dbReference type="Proteomes" id="UP001164390"/>
    </source>
</evidence>
<dbReference type="KEGG" id="sgrg:L0C25_12765"/>
<dbReference type="GO" id="GO:0016491">
    <property type="term" value="F:oxidoreductase activity"/>
    <property type="evidence" value="ECO:0007669"/>
    <property type="project" value="UniProtKB-KW"/>
</dbReference>
<dbReference type="InterPro" id="IPR002347">
    <property type="entry name" value="SDR_fam"/>
</dbReference>
<evidence type="ECO:0000256" key="2">
    <source>
        <dbReference type="ARBA" id="ARBA00023002"/>
    </source>
</evidence>
<dbReference type="RefSeq" id="WP_271632035.1">
    <property type="nucleotide sequence ID" value="NZ_CP094970.1"/>
</dbReference>
<keyword evidence="4" id="KW-1185">Reference proteome</keyword>
<dbReference type="EMBL" id="CP094970">
    <property type="protein sequence ID" value="UYM03429.1"/>
    <property type="molecule type" value="Genomic_DNA"/>
</dbReference>
<organism evidence="3 4">
    <name type="scientific">Solicola gregarius</name>
    <dbReference type="NCBI Taxonomy" id="2908642"/>
    <lineage>
        <taxon>Bacteria</taxon>
        <taxon>Bacillati</taxon>
        <taxon>Actinomycetota</taxon>
        <taxon>Actinomycetes</taxon>
        <taxon>Propionibacteriales</taxon>
        <taxon>Nocardioidaceae</taxon>
        <taxon>Solicola</taxon>
    </lineage>
</organism>
<dbReference type="SUPFAM" id="SSF51735">
    <property type="entry name" value="NAD(P)-binding Rossmann-fold domains"/>
    <property type="match status" value="1"/>
</dbReference>
<dbReference type="PRINTS" id="PR00080">
    <property type="entry name" value="SDRFAMILY"/>
</dbReference>
<dbReference type="AlphaFoldDB" id="A0AA46TDR3"/>
<protein>
    <submittedName>
        <fullName evidence="3">SDR family oxidoreductase</fullName>
    </submittedName>
</protein>
<dbReference type="Pfam" id="PF13561">
    <property type="entry name" value="adh_short_C2"/>
    <property type="match status" value="1"/>
</dbReference>
<proteinExistence type="inferred from homology"/>
<sequence length="249" mass="26286">MSNRADVALVTGASRGLGAAVARSLAADGWAVAVGYRSGSERAQRVVDDIRNSGGAAEAFAADVTDESQVTDLVDRVTNDLGEIEVLVANATGPQPRVPVDDLTWQAHLDQLEFFVKSPTLLLRAVLPSMKRRRSGRVIQIGSDIFERALPGMSAYVAAKGAQLGLTRSWARELGPFGITVNVVAPGWIPVERHGDVPPEQVTEYLADVPLARMGMPGDVAATVSFIASDAAGFITGERITVNGGHTID</sequence>
<comment type="similarity">
    <text evidence="1">Belongs to the short-chain dehydrogenases/reductases (SDR) family.</text>
</comment>
<dbReference type="Gene3D" id="3.40.50.720">
    <property type="entry name" value="NAD(P)-binding Rossmann-like Domain"/>
    <property type="match status" value="1"/>
</dbReference>
<evidence type="ECO:0000256" key="1">
    <source>
        <dbReference type="ARBA" id="ARBA00006484"/>
    </source>
</evidence>
<dbReference type="FunFam" id="3.40.50.720:FF:000173">
    <property type="entry name" value="3-oxoacyl-[acyl-carrier protein] reductase"/>
    <property type="match status" value="1"/>
</dbReference>
<dbReference type="PANTHER" id="PTHR43639:SF1">
    <property type="entry name" value="SHORT-CHAIN DEHYDROGENASE_REDUCTASE FAMILY PROTEIN"/>
    <property type="match status" value="1"/>
</dbReference>
<dbReference type="InterPro" id="IPR036291">
    <property type="entry name" value="NAD(P)-bd_dom_sf"/>
</dbReference>
<dbReference type="PRINTS" id="PR00081">
    <property type="entry name" value="GDHRDH"/>
</dbReference>
<reference evidence="3" key="1">
    <citation type="submission" date="2022-01" db="EMBL/GenBank/DDBJ databases">
        <title>Nocardioidaceae gen. sp. A5X3R13.</title>
        <authorList>
            <person name="Lopez Marin M.A."/>
            <person name="Uhlik O."/>
        </authorList>
    </citation>
    <scope>NUCLEOTIDE SEQUENCE</scope>
    <source>
        <strain evidence="3">A5X3R13</strain>
    </source>
</reference>